<feature type="region of interest" description="Disordered" evidence="1">
    <location>
        <begin position="62"/>
        <end position="85"/>
    </location>
</feature>
<sequence length="121" mass="13769">MDTGNFNSVHNHLPICRPNHRPIRCVFPPIPSHHGIDCIRIIHLMMMMMMIHDGGQSMVGTRFVSRDGSGRSSGTSPRRRRGGQIMQEGFGSILNFGVSSLRRFFFVIRREDNNGSQRQCE</sequence>
<accession>A0A7S3L3R5</accession>
<organism evidence="2">
    <name type="scientific">Amphora coffeiformis</name>
    <dbReference type="NCBI Taxonomy" id="265554"/>
    <lineage>
        <taxon>Eukaryota</taxon>
        <taxon>Sar</taxon>
        <taxon>Stramenopiles</taxon>
        <taxon>Ochrophyta</taxon>
        <taxon>Bacillariophyta</taxon>
        <taxon>Bacillariophyceae</taxon>
        <taxon>Bacillariophycidae</taxon>
        <taxon>Thalassiophysales</taxon>
        <taxon>Catenulaceae</taxon>
        <taxon>Amphora</taxon>
    </lineage>
</organism>
<reference evidence="2" key="1">
    <citation type="submission" date="2021-01" db="EMBL/GenBank/DDBJ databases">
        <authorList>
            <person name="Corre E."/>
            <person name="Pelletier E."/>
            <person name="Niang G."/>
            <person name="Scheremetjew M."/>
            <person name="Finn R."/>
            <person name="Kale V."/>
            <person name="Holt S."/>
            <person name="Cochrane G."/>
            <person name="Meng A."/>
            <person name="Brown T."/>
            <person name="Cohen L."/>
        </authorList>
    </citation>
    <scope>NUCLEOTIDE SEQUENCE</scope>
    <source>
        <strain evidence="2">CCMP127</strain>
    </source>
</reference>
<gene>
    <name evidence="2" type="ORF">ACOF00016_LOCUS6833</name>
</gene>
<evidence type="ECO:0000256" key="1">
    <source>
        <dbReference type="SAM" id="MobiDB-lite"/>
    </source>
</evidence>
<proteinExistence type="predicted"/>
<dbReference type="EMBL" id="HBIM01008051">
    <property type="protein sequence ID" value="CAE0409147.1"/>
    <property type="molecule type" value="Transcribed_RNA"/>
</dbReference>
<protein>
    <submittedName>
        <fullName evidence="2">Uncharacterized protein</fullName>
    </submittedName>
</protein>
<dbReference type="AlphaFoldDB" id="A0A7S3L3R5"/>
<evidence type="ECO:0000313" key="2">
    <source>
        <dbReference type="EMBL" id="CAE0409147.1"/>
    </source>
</evidence>
<name>A0A7S3L3R5_9STRA</name>